<dbReference type="InterPro" id="IPR030678">
    <property type="entry name" value="Peptide/Ni-bd"/>
</dbReference>
<comment type="similarity">
    <text evidence="2">Belongs to the bacterial solute-binding protein 5 family.</text>
</comment>
<gene>
    <name evidence="5" type="ORF">IGS68_05110</name>
</gene>
<keyword evidence="6" id="KW-1185">Reference proteome</keyword>
<dbReference type="PANTHER" id="PTHR30290:SF64">
    <property type="entry name" value="ABC TRANSPORTER PERIPLASMIC BINDING PROTEIN"/>
    <property type="match status" value="1"/>
</dbReference>
<evidence type="ECO:0000313" key="5">
    <source>
        <dbReference type="EMBL" id="QQP90623.1"/>
    </source>
</evidence>
<accession>A0ABX7B913</accession>
<comment type="subcellular location">
    <subcellularLocation>
        <location evidence="1">Periplasm</location>
    </subcellularLocation>
</comment>
<dbReference type="Pfam" id="PF00496">
    <property type="entry name" value="SBP_bac_5"/>
    <property type="match status" value="1"/>
</dbReference>
<dbReference type="InterPro" id="IPR039424">
    <property type="entry name" value="SBP_5"/>
</dbReference>
<dbReference type="PIRSF" id="PIRSF002741">
    <property type="entry name" value="MppA"/>
    <property type="match status" value="1"/>
</dbReference>
<dbReference type="CDD" id="cd08497">
    <property type="entry name" value="MbnE-like"/>
    <property type="match status" value="1"/>
</dbReference>
<protein>
    <submittedName>
        <fullName evidence="5">ABC transporter substrate-binding protein</fullName>
    </submittedName>
</protein>
<name>A0ABX7B913_9PROT</name>
<dbReference type="Gene3D" id="3.10.105.10">
    <property type="entry name" value="Dipeptide-binding Protein, Domain 3"/>
    <property type="match status" value="1"/>
</dbReference>
<proteinExistence type="inferred from homology"/>
<evidence type="ECO:0000256" key="1">
    <source>
        <dbReference type="ARBA" id="ARBA00004418"/>
    </source>
</evidence>
<evidence type="ECO:0000313" key="6">
    <source>
        <dbReference type="Proteomes" id="UP000595197"/>
    </source>
</evidence>
<feature type="domain" description="Solute-binding protein family 5" evidence="4">
    <location>
        <begin position="106"/>
        <end position="511"/>
    </location>
</feature>
<dbReference type="Proteomes" id="UP000595197">
    <property type="component" value="Chromosome"/>
</dbReference>
<dbReference type="RefSeq" id="WP_201077842.1">
    <property type="nucleotide sequence ID" value="NZ_CP067420.1"/>
</dbReference>
<dbReference type="EMBL" id="CP067420">
    <property type="protein sequence ID" value="QQP90623.1"/>
    <property type="molecule type" value="Genomic_DNA"/>
</dbReference>
<sequence length="604" mass="67628">MARLGTSLVVLVSWLLTLPAGIAVLAADDPPRHGLAMYGEPKYPPGFDRFDYVNPDAPKGGSVVLSALGGFDTLNPFTIRGVAAAGIANTFDTLMVESLDEPFTQYPLVAESVELPADRAWVAFTLRPEARFHDGQPIGVEDVIFTFDTLREAHPFYRAYYANVAKVERTGERTVRFTFAPGDNRELPLILGQLPVLPKHYWQDRTFDRTTLDPPLGSGPYGIARVDAGRSITYERVPDYWGKDLAVNVGRFNFGTLRYDYYLDPTVALQAFNGGLVDFRVENVAKNWATAYDRRAVEAGRITMEEIEVETPAGMQGFVFNTRRPVFADPRVRYAIAHAFDFEWANSVLFYGAYQRADSYFENSDLEAEGLPGEAELKILEPLRGKVPDEVFTERYNPPSAGSRTAVRENLLKGRELLEEAGWVIRDGRRVDAETGRPLEFTILLNSPSLERVALPFIGNLRRLGIDARVRTVDTAQYQNRISDFDFDMTTAVWGQSLSPGNEQRDFWTSAAADRPGSRNYAGIRSEAVDQLVDLLIAADTREDLRARAAALDRVLLWGHYVIPHWYAGVARVAYWDKLEHPRDPPPYGIAFDAWWVKGASAGR</sequence>
<keyword evidence="3" id="KW-0732">Signal</keyword>
<dbReference type="InterPro" id="IPR000914">
    <property type="entry name" value="SBP_5_dom"/>
</dbReference>
<evidence type="ECO:0000256" key="3">
    <source>
        <dbReference type="ARBA" id="ARBA00022729"/>
    </source>
</evidence>
<dbReference type="Gene3D" id="3.40.190.10">
    <property type="entry name" value="Periplasmic binding protein-like II"/>
    <property type="match status" value="1"/>
</dbReference>
<organism evidence="5 6">
    <name type="scientific">Skermanella cutis</name>
    <dbReference type="NCBI Taxonomy" id="2775420"/>
    <lineage>
        <taxon>Bacteria</taxon>
        <taxon>Pseudomonadati</taxon>
        <taxon>Pseudomonadota</taxon>
        <taxon>Alphaproteobacteria</taxon>
        <taxon>Rhodospirillales</taxon>
        <taxon>Azospirillaceae</taxon>
        <taxon>Skermanella</taxon>
    </lineage>
</organism>
<dbReference type="SUPFAM" id="SSF53850">
    <property type="entry name" value="Periplasmic binding protein-like II"/>
    <property type="match status" value="1"/>
</dbReference>
<dbReference type="PANTHER" id="PTHR30290">
    <property type="entry name" value="PERIPLASMIC BINDING COMPONENT OF ABC TRANSPORTER"/>
    <property type="match status" value="1"/>
</dbReference>
<reference evidence="5" key="1">
    <citation type="submission" date="2021-02" db="EMBL/GenBank/DDBJ databases">
        <title>Skermanella TT6 skin isolate.</title>
        <authorList>
            <person name="Lee K."/>
            <person name="Ganzorig M."/>
        </authorList>
    </citation>
    <scope>NUCLEOTIDE SEQUENCE</scope>
    <source>
        <strain evidence="5">TT6</strain>
    </source>
</reference>
<evidence type="ECO:0000259" key="4">
    <source>
        <dbReference type="Pfam" id="PF00496"/>
    </source>
</evidence>
<evidence type="ECO:0000256" key="2">
    <source>
        <dbReference type="ARBA" id="ARBA00005695"/>
    </source>
</evidence>